<dbReference type="NCBIfam" id="TIGR00254">
    <property type="entry name" value="GGDEF"/>
    <property type="match status" value="1"/>
</dbReference>
<comment type="caution">
    <text evidence="5">The sequence shown here is derived from an EMBL/GenBank/DDBJ whole genome shotgun (WGS) entry which is preliminary data.</text>
</comment>
<evidence type="ECO:0000313" key="6">
    <source>
        <dbReference type="Proteomes" id="UP000315303"/>
    </source>
</evidence>
<dbReference type="OrthoDB" id="9812260at2"/>
<evidence type="ECO:0000256" key="1">
    <source>
        <dbReference type="ARBA" id="ARBA00001946"/>
    </source>
</evidence>
<dbReference type="SUPFAM" id="SSF55073">
    <property type="entry name" value="Nucleotide cyclase"/>
    <property type="match status" value="1"/>
</dbReference>
<evidence type="ECO:0000256" key="3">
    <source>
        <dbReference type="ARBA" id="ARBA00034247"/>
    </source>
</evidence>
<accession>A0A502L2Z8</accession>
<dbReference type="PROSITE" id="PS50887">
    <property type="entry name" value="GGDEF"/>
    <property type="match status" value="1"/>
</dbReference>
<name>A0A502L2Z8_9GAMM</name>
<dbReference type="InterPro" id="IPR050469">
    <property type="entry name" value="Diguanylate_Cyclase"/>
</dbReference>
<dbReference type="EMBL" id="SAWY01000005">
    <property type="protein sequence ID" value="TPH18096.1"/>
    <property type="molecule type" value="Genomic_DNA"/>
</dbReference>
<evidence type="ECO:0000313" key="5">
    <source>
        <dbReference type="EMBL" id="TPH18096.1"/>
    </source>
</evidence>
<keyword evidence="6" id="KW-1185">Reference proteome</keyword>
<dbReference type="GO" id="GO:0043709">
    <property type="term" value="P:cell adhesion involved in single-species biofilm formation"/>
    <property type="evidence" value="ECO:0007669"/>
    <property type="project" value="TreeGrafter"/>
</dbReference>
<sequence>MKDTQTTEDFTSEYFKEVLTIFFDALPDPIFVINQNGLILRVLGGNSHKINCFPNIVESQYLHETLPKEIADVCLQTINKAIEDDSLTCIDYEVEKEHLSPEFCSNQFYQGRIFPLKQHESDLRAVLWIAINTTEKVLFTKKLNELATKDELTGINNRRYFNGVMKRTFDMFQRDKVSFCILMLDVDFFKKVNDNYGHDGGDSVLKSITCTLTESLRDIDLLARYGGEEFIALLPNTNMPDAFIVAQRVRLAVEKSIVQHGAHEIRVTTSVGISEISPEDKDYESVIKRADVALYAAKNAGRNKVVIV</sequence>
<dbReference type="EC" id="2.7.7.65" evidence="2"/>
<comment type="catalytic activity">
    <reaction evidence="3">
        <text>2 GTP = 3',3'-c-di-GMP + 2 diphosphate</text>
        <dbReference type="Rhea" id="RHEA:24898"/>
        <dbReference type="ChEBI" id="CHEBI:33019"/>
        <dbReference type="ChEBI" id="CHEBI:37565"/>
        <dbReference type="ChEBI" id="CHEBI:58805"/>
        <dbReference type="EC" id="2.7.7.65"/>
    </reaction>
</comment>
<reference evidence="5 6" key="1">
    <citation type="submission" date="2019-01" db="EMBL/GenBank/DDBJ databases">
        <title>Litorilituus lipolytica sp. nov., isolated from intertidal sand of the Yellow Sea in China.</title>
        <authorList>
            <person name="Liu A."/>
        </authorList>
    </citation>
    <scope>NUCLEOTIDE SEQUENCE [LARGE SCALE GENOMIC DNA]</scope>
    <source>
        <strain evidence="5 6">RZ04</strain>
    </source>
</reference>
<protein>
    <recommendedName>
        <fullName evidence="2">diguanylate cyclase</fullName>
        <ecNumber evidence="2">2.7.7.65</ecNumber>
    </recommendedName>
</protein>
<dbReference type="AlphaFoldDB" id="A0A502L2Z8"/>
<dbReference type="PANTHER" id="PTHR45138:SF9">
    <property type="entry name" value="DIGUANYLATE CYCLASE DGCM-RELATED"/>
    <property type="match status" value="1"/>
</dbReference>
<dbReference type="InterPro" id="IPR000160">
    <property type="entry name" value="GGDEF_dom"/>
</dbReference>
<dbReference type="Gene3D" id="3.30.70.270">
    <property type="match status" value="1"/>
</dbReference>
<feature type="domain" description="GGDEF" evidence="4">
    <location>
        <begin position="177"/>
        <end position="308"/>
    </location>
</feature>
<proteinExistence type="predicted"/>
<gene>
    <name evidence="5" type="ORF">EPA86_02985</name>
</gene>
<organism evidence="5 6">
    <name type="scientific">Litorilituus lipolyticus</name>
    <dbReference type="NCBI Taxonomy" id="2491017"/>
    <lineage>
        <taxon>Bacteria</taxon>
        <taxon>Pseudomonadati</taxon>
        <taxon>Pseudomonadota</taxon>
        <taxon>Gammaproteobacteria</taxon>
        <taxon>Alteromonadales</taxon>
        <taxon>Colwelliaceae</taxon>
        <taxon>Litorilituus</taxon>
    </lineage>
</organism>
<dbReference type="GO" id="GO:0005886">
    <property type="term" value="C:plasma membrane"/>
    <property type="evidence" value="ECO:0007669"/>
    <property type="project" value="TreeGrafter"/>
</dbReference>
<dbReference type="PANTHER" id="PTHR45138">
    <property type="entry name" value="REGULATORY COMPONENTS OF SENSORY TRANSDUCTION SYSTEM"/>
    <property type="match status" value="1"/>
</dbReference>
<dbReference type="Proteomes" id="UP000315303">
    <property type="component" value="Unassembled WGS sequence"/>
</dbReference>
<dbReference type="InterPro" id="IPR043128">
    <property type="entry name" value="Rev_trsase/Diguanyl_cyclase"/>
</dbReference>
<comment type="cofactor">
    <cofactor evidence="1">
        <name>Mg(2+)</name>
        <dbReference type="ChEBI" id="CHEBI:18420"/>
    </cofactor>
</comment>
<evidence type="ECO:0000259" key="4">
    <source>
        <dbReference type="PROSITE" id="PS50887"/>
    </source>
</evidence>
<evidence type="ECO:0000256" key="2">
    <source>
        <dbReference type="ARBA" id="ARBA00012528"/>
    </source>
</evidence>
<dbReference type="GO" id="GO:1902201">
    <property type="term" value="P:negative regulation of bacterial-type flagellum-dependent cell motility"/>
    <property type="evidence" value="ECO:0007669"/>
    <property type="project" value="TreeGrafter"/>
</dbReference>
<dbReference type="CDD" id="cd01949">
    <property type="entry name" value="GGDEF"/>
    <property type="match status" value="1"/>
</dbReference>
<dbReference type="GO" id="GO:0052621">
    <property type="term" value="F:diguanylate cyclase activity"/>
    <property type="evidence" value="ECO:0007669"/>
    <property type="project" value="UniProtKB-EC"/>
</dbReference>
<dbReference type="Pfam" id="PF00990">
    <property type="entry name" value="GGDEF"/>
    <property type="match status" value="1"/>
</dbReference>
<dbReference type="RefSeq" id="WP_140601744.1">
    <property type="nucleotide sequence ID" value="NZ_SAWY01000005.1"/>
</dbReference>
<dbReference type="FunFam" id="3.30.70.270:FF:000001">
    <property type="entry name" value="Diguanylate cyclase domain protein"/>
    <property type="match status" value="1"/>
</dbReference>
<dbReference type="InterPro" id="IPR029787">
    <property type="entry name" value="Nucleotide_cyclase"/>
</dbReference>
<dbReference type="SMART" id="SM00267">
    <property type="entry name" value="GGDEF"/>
    <property type="match status" value="1"/>
</dbReference>